<dbReference type="EMBL" id="JAGSXH010000065">
    <property type="protein sequence ID" value="MBS2964977.1"/>
    <property type="molecule type" value="Genomic_DNA"/>
</dbReference>
<dbReference type="AlphaFoldDB" id="A0A8J7WR89"/>
<sequence>MNADHESWEGIPCILPDWIYTADLDRFEARLAVKRRNANYFADVVGIDPSESESAEILKMIRTARDVEDAARRVKHELVIEAYSEGILLREIGGALGIGAPGVSNILDRNKLAPERKLEIAREFDAWASLTHLWNRDIDTSEPGESFYRHGVYQLLLAQRRFDQAIAIHGRKGEPSAVYQKLQLAYETLHDAFLSLTDPVIPHVIAKYAPKRSLDDDFSWSTMPDATTASTRHGIFKVVLAKLVFAESLEPNGPADIMLAGTYMASALVSLSRPEAQFIFGEMMEFLRREHPDLLPSTHLTPDQIFKLHERQFGSDGRDDLDDLDDE</sequence>
<accession>A0A8J7WR89</accession>
<reference evidence="1" key="1">
    <citation type="submission" date="2021-04" db="EMBL/GenBank/DDBJ databases">
        <title>Genome based classification of Actinospica acidithermotolerans sp. nov., an actinobacterium isolated from an Indonesian hot spring.</title>
        <authorList>
            <person name="Kusuma A.B."/>
            <person name="Putra K.E."/>
            <person name="Nafisah S."/>
            <person name="Loh J."/>
            <person name="Nouioui I."/>
            <person name="Goodfellow M."/>
        </authorList>
    </citation>
    <scope>NUCLEOTIDE SEQUENCE</scope>
    <source>
        <strain evidence="1">DSM 45618</strain>
    </source>
</reference>
<evidence type="ECO:0000313" key="2">
    <source>
        <dbReference type="Proteomes" id="UP000677913"/>
    </source>
</evidence>
<keyword evidence="2" id="KW-1185">Reference proteome</keyword>
<proteinExistence type="predicted"/>
<protein>
    <submittedName>
        <fullName evidence="1">Uncharacterized protein</fullName>
    </submittedName>
</protein>
<comment type="caution">
    <text evidence="1">The sequence shown here is derived from an EMBL/GenBank/DDBJ whole genome shotgun (WGS) entry which is preliminary data.</text>
</comment>
<dbReference type="RefSeq" id="WP_211469336.1">
    <property type="nucleotide sequence ID" value="NZ_JAGSXH010000065.1"/>
</dbReference>
<gene>
    <name evidence="1" type="ORF">KGA66_18110</name>
</gene>
<name>A0A8J7WR89_9ACTN</name>
<dbReference type="Proteomes" id="UP000677913">
    <property type="component" value="Unassembled WGS sequence"/>
</dbReference>
<evidence type="ECO:0000313" key="1">
    <source>
        <dbReference type="EMBL" id="MBS2964977.1"/>
    </source>
</evidence>
<organism evidence="1 2">
    <name type="scientific">Actinocrinis puniceicyclus</name>
    <dbReference type="NCBI Taxonomy" id="977794"/>
    <lineage>
        <taxon>Bacteria</taxon>
        <taxon>Bacillati</taxon>
        <taxon>Actinomycetota</taxon>
        <taxon>Actinomycetes</taxon>
        <taxon>Catenulisporales</taxon>
        <taxon>Actinospicaceae</taxon>
        <taxon>Actinocrinis</taxon>
    </lineage>
</organism>